<evidence type="ECO:0000256" key="1">
    <source>
        <dbReference type="ARBA" id="ARBA00022737"/>
    </source>
</evidence>
<sequence>MKRVRKISILSLATILLVTGINTKAFAISSDERLNEVVKHVAVKDHVKSLDQKLDDKKHTDYSKLILALTAIGKNPRNVGRYNLLTALKDYSMYINPKAGIQPTGKCDERLNEVVEDTAKFMYRVVPNPQVGSIGGEWAVIGLARSGYKVPNEYYHKYYATVEDYVKSLNGELHDKKYTEYSRLIVALTTIGKDPRNVGGYNLLTALGDYDKTIWQGLNGPIWALIALDSGNYPMPQNPKAKTQATREMYINRILECQLPDGGWSLFGGTKAATKNEKSDPDITGMALQALAKYQHIPEVKKATEEALECMSKQQGENGGYFSWGSENSESCVQIIVALTELGIPLDDERFVKNGNTLIDNLLIYYKKGNGFLHTLQGNGSNQMASEQGFYGVVAAKRAMEGKNSLYRMSDAIDIGEPSPSIGKSKGLENKHKDINVMPIVKPGTTFEDITGVNAHKNQTAIESLASRLIVNGRSENKFEPNANITRAEFATAIVKALGIEPKGENVFKDVKKSDWFFDYVATANKYGIVKGISKDEFKPNATVTKQEAAIMLAHAAKLAGMDTENNNGSVRDSLSQFEDYVTVDAKAMPSLAFCYSENILDDSSMKIEPKKNITRAEAAQMIFNMLGKANLL</sequence>
<proteinExistence type="predicted"/>
<dbReference type="EMBL" id="FNGL01000009">
    <property type="protein sequence ID" value="SDL15425.1"/>
    <property type="molecule type" value="Genomic_DNA"/>
</dbReference>
<keyword evidence="1" id="KW-0677">Repeat</keyword>
<dbReference type="PROSITE" id="PS51272">
    <property type="entry name" value="SLH"/>
    <property type="match status" value="3"/>
</dbReference>
<dbReference type="PANTHER" id="PTHR43308">
    <property type="entry name" value="OUTER MEMBRANE PROTEIN ALPHA-RELATED"/>
    <property type="match status" value="1"/>
</dbReference>
<evidence type="ECO:0000313" key="4">
    <source>
        <dbReference type="EMBL" id="SDL15425.1"/>
    </source>
</evidence>
<reference evidence="4 5" key="1">
    <citation type="submission" date="2016-10" db="EMBL/GenBank/DDBJ databases">
        <authorList>
            <person name="Varghese N."/>
            <person name="Submissions S."/>
        </authorList>
    </citation>
    <scope>NUCLEOTIDE SEQUENCE [LARGE SCALE GENOMIC DNA]</scope>
    <source>
        <strain evidence="4 5">NLAE-zl-C224</strain>
    </source>
</reference>
<feature type="domain" description="SLH" evidence="3">
    <location>
        <begin position="444"/>
        <end position="503"/>
    </location>
</feature>
<evidence type="ECO:0000256" key="2">
    <source>
        <dbReference type="SAM" id="SignalP"/>
    </source>
</evidence>
<dbReference type="PANTHER" id="PTHR43308:SF5">
    <property type="entry name" value="S-LAYER PROTEIN _ PEPTIDOGLYCAN ENDO-BETA-N-ACETYLGLUCOSAMINIDASE"/>
    <property type="match status" value="1"/>
</dbReference>
<keyword evidence="5" id="KW-1185">Reference proteome</keyword>
<dbReference type="Gene3D" id="1.50.10.20">
    <property type="match status" value="1"/>
</dbReference>
<dbReference type="RefSeq" id="WP_242868114.1">
    <property type="nucleotide sequence ID" value="NZ_FNGL01000009.1"/>
</dbReference>
<dbReference type="InterPro" id="IPR008930">
    <property type="entry name" value="Terpenoid_cyclase/PrenylTrfase"/>
</dbReference>
<dbReference type="InterPro" id="IPR001119">
    <property type="entry name" value="SLH_dom"/>
</dbReference>
<name>A0ABY0QLF2_CLOCO</name>
<feature type="signal peptide" evidence="2">
    <location>
        <begin position="1"/>
        <end position="27"/>
    </location>
</feature>
<feature type="domain" description="SLH" evidence="3">
    <location>
        <begin position="575"/>
        <end position="633"/>
    </location>
</feature>
<comment type="caution">
    <text evidence="4">The sequence shown here is derived from an EMBL/GenBank/DDBJ whole genome shotgun (WGS) entry which is preliminary data.</text>
</comment>
<dbReference type="CDD" id="cd00688">
    <property type="entry name" value="ISOPREN_C2_like"/>
    <property type="match status" value="1"/>
</dbReference>
<feature type="domain" description="SLH" evidence="3">
    <location>
        <begin position="504"/>
        <end position="567"/>
    </location>
</feature>
<dbReference type="InterPro" id="IPR051465">
    <property type="entry name" value="Cell_Envelope_Struct_Comp"/>
</dbReference>
<evidence type="ECO:0000313" key="5">
    <source>
        <dbReference type="Proteomes" id="UP000198811"/>
    </source>
</evidence>
<feature type="chain" id="PRO_5046878448" evidence="2">
    <location>
        <begin position="28"/>
        <end position="633"/>
    </location>
</feature>
<keyword evidence="2" id="KW-0732">Signal</keyword>
<protein>
    <submittedName>
        <fullName evidence="4">S-layer homology domain-containing protein</fullName>
    </submittedName>
</protein>
<organism evidence="4 5">
    <name type="scientific">Clostridium cochlearium</name>
    <dbReference type="NCBI Taxonomy" id="1494"/>
    <lineage>
        <taxon>Bacteria</taxon>
        <taxon>Bacillati</taxon>
        <taxon>Bacillota</taxon>
        <taxon>Clostridia</taxon>
        <taxon>Eubacteriales</taxon>
        <taxon>Clostridiaceae</taxon>
        <taxon>Clostridium</taxon>
    </lineage>
</organism>
<evidence type="ECO:0000259" key="3">
    <source>
        <dbReference type="PROSITE" id="PS51272"/>
    </source>
</evidence>
<dbReference type="SUPFAM" id="SSF48239">
    <property type="entry name" value="Terpenoid cyclases/Protein prenyltransferases"/>
    <property type="match status" value="1"/>
</dbReference>
<accession>A0ABY0QLF2</accession>
<dbReference type="Pfam" id="PF00395">
    <property type="entry name" value="SLH"/>
    <property type="match status" value="3"/>
</dbReference>
<gene>
    <name evidence="4" type="ORF">SAMN05216497_10955</name>
</gene>
<dbReference type="Proteomes" id="UP000198811">
    <property type="component" value="Unassembled WGS sequence"/>
</dbReference>